<reference evidence="1" key="1">
    <citation type="submission" date="2020-01" db="EMBL/GenBank/DDBJ databases">
        <authorList>
            <person name="Mishra B."/>
        </authorList>
    </citation>
    <scope>NUCLEOTIDE SEQUENCE [LARGE SCALE GENOMIC DNA]</scope>
</reference>
<accession>A0A6D2HLR4</accession>
<name>A0A6D2HLR4_9BRAS</name>
<organism evidence="1 2">
    <name type="scientific">Microthlaspi erraticum</name>
    <dbReference type="NCBI Taxonomy" id="1685480"/>
    <lineage>
        <taxon>Eukaryota</taxon>
        <taxon>Viridiplantae</taxon>
        <taxon>Streptophyta</taxon>
        <taxon>Embryophyta</taxon>
        <taxon>Tracheophyta</taxon>
        <taxon>Spermatophyta</taxon>
        <taxon>Magnoliopsida</taxon>
        <taxon>eudicotyledons</taxon>
        <taxon>Gunneridae</taxon>
        <taxon>Pentapetalae</taxon>
        <taxon>rosids</taxon>
        <taxon>malvids</taxon>
        <taxon>Brassicales</taxon>
        <taxon>Brassicaceae</taxon>
        <taxon>Coluteocarpeae</taxon>
        <taxon>Microthlaspi</taxon>
    </lineage>
</organism>
<evidence type="ECO:0000313" key="2">
    <source>
        <dbReference type="Proteomes" id="UP000467841"/>
    </source>
</evidence>
<evidence type="ECO:0000313" key="1">
    <source>
        <dbReference type="EMBL" id="CAA7015580.1"/>
    </source>
</evidence>
<protein>
    <submittedName>
        <fullName evidence="1">Uncharacterized protein</fullName>
    </submittedName>
</protein>
<dbReference type="EMBL" id="CACVBM020000188">
    <property type="protein sequence ID" value="CAA7015580.1"/>
    <property type="molecule type" value="Genomic_DNA"/>
</dbReference>
<gene>
    <name evidence="1" type="ORF">MERR_LOCUS2815</name>
</gene>
<sequence length="103" mass="11902">MFLVQHLLQLRKKVEVDVSRLILSIEMLLGDCINAARELAESLDLYPFLIDFKLKNPCFPNVLVTTAKRQDFCSYCKICCCSRILEYIYNAVCVDLLGSTWFD</sequence>
<dbReference type="Proteomes" id="UP000467841">
    <property type="component" value="Unassembled WGS sequence"/>
</dbReference>
<dbReference type="AlphaFoldDB" id="A0A6D2HLR4"/>
<proteinExistence type="predicted"/>
<keyword evidence="2" id="KW-1185">Reference proteome</keyword>
<comment type="caution">
    <text evidence="1">The sequence shown here is derived from an EMBL/GenBank/DDBJ whole genome shotgun (WGS) entry which is preliminary data.</text>
</comment>